<dbReference type="RefSeq" id="WP_033537429.1">
    <property type="nucleotide sequence ID" value="NZ_CP041153.1"/>
</dbReference>
<dbReference type="Gene3D" id="1.20.120.1820">
    <property type="match status" value="1"/>
</dbReference>
<evidence type="ECO:0000313" key="5">
    <source>
        <dbReference type="Proteomes" id="UP000318758"/>
    </source>
</evidence>
<comment type="similarity">
    <text evidence="3">Belongs to the TorD/DmsD family. TorD subfamily.</text>
</comment>
<reference evidence="4 5" key="1">
    <citation type="submission" date="2019-06" db="EMBL/GenBank/DDBJ databases">
        <title>Complete genome of Shewanella marisflavi ECSMB14101, a mussel settlement-inducing bacterium isolated from East China Sea.</title>
        <authorList>
            <person name="Yang J."/>
            <person name="Liang X."/>
            <person name="Chang R."/>
            <person name="Peng L."/>
        </authorList>
    </citation>
    <scope>NUCLEOTIDE SEQUENCE [LARGE SCALE GENOMIC DNA]</scope>
    <source>
        <strain evidence="4 5">ECSMB14101</strain>
    </source>
</reference>
<evidence type="ECO:0000256" key="2">
    <source>
        <dbReference type="ARBA" id="ARBA00023186"/>
    </source>
</evidence>
<keyword evidence="5" id="KW-1185">Reference proteome</keyword>
<dbReference type="Gene3D" id="1.20.1280.20">
    <property type="entry name" value="HscB, C-terminal domain"/>
    <property type="match status" value="1"/>
</dbReference>
<dbReference type="HAMAP" id="MF_01150">
    <property type="entry name" value="TorD"/>
    <property type="match status" value="1"/>
</dbReference>
<dbReference type="InterPro" id="IPR036386">
    <property type="entry name" value="HscB_C_sf"/>
</dbReference>
<keyword evidence="1 3" id="KW-0963">Cytoplasm</keyword>
<comment type="function">
    <text evidence="3">Involved in the biogenesis of TorA. Acts on TorA before the insertion of the molybdenum cofactor and, as a result, probably favors a conformation of the apoenzyme that is competent for acquiring the cofactor.</text>
</comment>
<dbReference type="PANTHER" id="PTHR34227:SF11">
    <property type="entry name" value="CHAPERONE PROTEIN TORD"/>
    <property type="match status" value="1"/>
</dbReference>
<evidence type="ECO:0000313" key="4">
    <source>
        <dbReference type="EMBL" id="QDF74589.1"/>
    </source>
</evidence>
<dbReference type="Proteomes" id="UP000318758">
    <property type="component" value="Chromosome"/>
</dbReference>
<name>A0ABX5WPV4_9GAMM</name>
<evidence type="ECO:0000256" key="1">
    <source>
        <dbReference type="ARBA" id="ARBA00022490"/>
    </source>
</evidence>
<accession>A0ABX5WPV4</accession>
<dbReference type="PANTHER" id="PTHR34227">
    <property type="entry name" value="CHAPERONE PROTEIN YCDY"/>
    <property type="match status" value="1"/>
</dbReference>
<dbReference type="NCBIfam" id="NF003442">
    <property type="entry name" value="PRK04976.1"/>
    <property type="match status" value="1"/>
</dbReference>
<protein>
    <recommendedName>
        <fullName evidence="3">Chaperone protein TorD</fullName>
    </recommendedName>
</protein>
<gene>
    <name evidence="3 4" type="primary">torD</name>
    <name evidence="4" type="ORF">FGA12_05150</name>
</gene>
<proteinExistence type="inferred from homology"/>
<dbReference type="InterPro" id="IPR036411">
    <property type="entry name" value="TorD-like_sf"/>
</dbReference>
<comment type="subcellular location">
    <subcellularLocation>
        <location evidence="3">Cytoplasm</location>
    </subcellularLocation>
</comment>
<sequence length="216" mass="23836">MHSTNRHDTPQNQARGKVYALLSDLFAREIDSQSLQRLTSPEAQAFFDLLAADPQLATSIGQLRQKLSSLNSERELLELAADYCSLFLVGGKLSANPYASLYLSQAEQANTLLFGEQHQSMLETLAQSQLQLHKDFPEPADHIAVILAYVAHQACQRDDASQLAFIAPNLNAWLASFADQVAKVDKGTFYGALAQLTKLWVQADCEALCEHSSKNQ</sequence>
<dbReference type="SUPFAM" id="SSF89155">
    <property type="entry name" value="TorD-like"/>
    <property type="match status" value="1"/>
</dbReference>
<keyword evidence="2 3" id="KW-0143">Chaperone</keyword>
<organism evidence="4 5">
    <name type="scientific">Shewanella marisflavi</name>
    <dbReference type="NCBI Taxonomy" id="260364"/>
    <lineage>
        <taxon>Bacteria</taxon>
        <taxon>Pseudomonadati</taxon>
        <taxon>Pseudomonadota</taxon>
        <taxon>Gammaproteobacteria</taxon>
        <taxon>Alteromonadales</taxon>
        <taxon>Shewanellaceae</taxon>
        <taxon>Shewanella</taxon>
    </lineage>
</organism>
<dbReference type="Pfam" id="PF02613">
    <property type="entry name" value="Nitrate_red_del"/>
    <property type="match status" value="1"/>
</dbReference>
<dbReference type="InterPro" id="IPR020945">
    <property type="entry name" value="DMSO/NO3_reduct_chaperone"/>
</dbReference>
<dbReference type="InterPro" id="IPR050289">
    <property type="entry name" value="TorD/DmsD_chaperones"/>
</dbReference>
<dbReference type="EMBL" id="CP041153">
    <property type="protein sequence ID" value="QDF74589.1"/>
    <property type="molecule type" value="Genomic_DNA"/>
</dbReference>
<dbReference type="InterPro" id="IPR023069">
    <property type="entry name" value="Chaperone_TorD"/>
</dbReference>
<evidence type="ECO:0000256" key="3">
    <source>
        <dbReference type="HAMAP-Rule" id="MF_01150"/>
    </source>
</evidence>